<evidence type="ECO:0000256" key="8">
    <source>
        <dbReference type="PIRSR" id="PIRSR602403-1"/>
    </source>
</evidence>
<dbReference type="Proteomes" id="UP000652219">
    <property type="component" value="Unassembled WGS sequence"/>
</dbReference>
<dbReference type="Gene3D" id="1.10.630.10">
    <property type="entry name" value="Cytochrome P450"/>
    <property type="match status" value="1"/>
</dbReference>
<proteinExistence type="inferred from homology"/>
<evidence type="ECO:0000256" key="3">
    <source>
        <dbReference type="ARBA" id="ARBA00022617"/>
    </source>
</evidence>
<dbReference type="InterPro" id="IPR001128">
    <property type="entry name" value="Cyt_P450"/>
</dbReference>
<evidence type="ECO:0000256" key="1">
    <source>
        <dbReference type="ARBA" id="ARBA00001971"/>
    </source>
</evidence>
<dbReference type="InterPro" id="IPR002403">
    <property type="entry name" value="Cyt_P450_E_grp-IV"/>
</dbReference>
<feature type="binding site" description="axial binding residue" evidence="8">
    <location>
        <position position="443"/>
    </location>
    <ligand>
        <name>heme</name>
        <dbReference type="ChEBI" id="CHEBI:30413"/>
    </ligand>
    <ligandPart>
        <name>Fe</name>
        <dbReference type="ChEBI" id="CHEBI:18248"/>
    </ligandPart>
</feature>
<dbReference type="PRINTS" id="PR00465">
    <property type="entry name" value="EP450IV"/>
</dbReference>
<dbReference type="GO" id="GO:0020037">
    <property type="term" value="F:heme binding"/>
    <property type="evidence" value="ECO:0007669"/>
    <property type="project" value="InterPro"/>
</dbReference>
<keyword evidence="4 8" id="KW-0479">Metal-binding</keyword>
<evidence type="ECO:0000256" key="5">
    <source>
        <dbReference type="ARBA" id="ARBA00023002"/>
    </source>
</evidence>
<dbReference type="PROSITE" id="PS00086">
    <property type="entry name" value="CYTOCHROME_P450"/>
    <property type="match status" value="1"/>
</dbReference>
<evidence type="ECO:0000256" key="10">
    <source>
        <dbReference type="SAM" id="Phobius"/>
    </source>
</evidence>
<evidence type="ECO:0000256" key="6">
    <source>
        <dbReference type="ARBA" id="ARBA00023004"/>
    </source>
</evidence>
<comment type="similarity">
    <text evidence="2 9">Belongs to the cytochrome P450 family.</text>
</comment>
<dbReference type="AlphaFoldDB" id="A0A8H6IYE9"/>
<comment type="cofactor">
    <cofactor evidence="1 8">
        <name>heme</name>
        <dbReference type="ChEBI" id="CHEBI:30413"/>
    </cofactor>
</comment>
<dbReference type="Pfam" id="PF00067">
    <property type="entry name" value="p450"/>
    <property type="match status" value="1"/>
</dbReference>
<keyword evidence="5 9" id="KW-0560">Oxidoreductase</keyword>
<evidence type="ECO:0000256" key="4">
    <source>
        <dbReference type="ARBA" id="ARBA00022723"/>
    </source>
</evidence>
<organism evidence="11 12">
    <name type="scientific">Colletotrichum sojae</name>
    <dbReference type="NCBI Taxonomy" id="2175907"/>
    <lineage>
        <taxon>Eukaryota</taxon>
        <taxon>Fungi</taxon>
        <taxon>Dikarya</taxon>
        <taxon>Ascomycota</taxon>
        <taxon>Pezizomycotina</taxon>
        <taxon>Sordariomycetes</taxon>
        <taxon>Hypocreomycetidae</taxon>
        <taxon>Glomerellales</taxon>
        <taxon>Glomerellaceae</taxon>
        <taxon>Colletotrichum</taxon>
        <taxon>Colletotrichum orchidearum species complex</taxon>
    </lineage>
</organism>
<dbReference type="InterPro" id="IPR036396">
    <property type="entry name" value="Cyt_P450_sf"/>
</dbReference>
<accession>A0A8H6IYE9</accession>
<evidence type="ECO:0000256" key="2">
    <source>
        <dbReference type="ARBA" id="ARBA00010617"/>
    </source>
</evidence>
<reference evidence="11 12" key="1">
    <citation type="journal article" date="2020" name="Phytopathology">
        <title>Genome Sequence Resources of Colletotrichum truncatum, C. plurivorum, C. musicola, and C. sojae: Four Species Pathogenic to Soybean (Glycine max).</title>
        <authorList>
            <person name="Rogerio F."/>
            <person name="Boufleur T.R."/>
            <person name="Ciampi-Guillardi M."/>
            <person name="Sukno S.A."/>
            <person name="Thon M.R."/>
            <person name="Massola Junior N.S."/>
            <person name="Baroncelli R."/>
        </authorList>
    </citation>
    <scope>NUCLEOTIDE SEQUENCE [LARGE SCALE GENOMIC DNA]</scope>
    <source>
        <strain evidence="11 12">LFN0009</strain>
    </source>
</reference>
<keyword evidence="7 9" id="KW-0503">Monooxygenase</keyword>
<evidence type="ECO:0000256" key="9">
    <source>
        <dbReference type="RuleBase" id="RU000461"/>
    </source>
</evidence>
<dbReference type="PANTHER" id="PTHR24305:SF96">
    <property type="entry name" value="CYTOCHROME P450 MONOOXYGENASE STCB-RELATED"/>
    <property type="match status" value="1"/>
</dbReference>
<dbReference type="EMBL" id="WIGN01000253">
    <property type="protein sequence ID" value="KAF6802948.1"/>
    <property type="molecule type" value="Genomic_DNA"/>
</dbReference>
<dbReference type="CDD" id="cd11059">
    <property type="entry name" value="CYP_fungal"/>
    <property type="match status" value="1"/>
</dbReference>
<evidence type="ECO:0000313" key="12">
    <source>
        <dbReference type="Proteomes" id="UP000652219"/>
    </source>
</evidence>
<evidence type="ECO:0000313" key="11">
    <source>
        <dbReference type="EMBL" id="KAF6802948.1"/>
    </source>
</evidence>
<dbReference type="PANTHER" id="PTHR24305">
    <property type="entry name" value="CYTOCHROME P450"/>
    <property type="match status" value="1"/>
</dbReference>
<gene>
    <name evidence="11" type="ORF">CSOJ01_11222</name>
</gene>
<evidence type="ECO:0000256" key="7">
    <source>
        <dbReference type="ARBA" id="ARBA00023033"/>
    </source>
</evidence>
<keyword evidence="3 8" id="KW-0349">Heme</keyword>
<keyword evidence="10" id="KW-0472">Membrane</keyword>
<keyword evidence="10" id="KW-0812">Transmembrane</keyword>
<dbReference type="InterPro" id="IPR017972">
    <property type="entry name" value="Cyt_P450_CS"/>
</dbReference>
<name>A0A8H6IYE9_9PEZI</name>
<feature type="transmembrane region" description="Helical" evidence="10">
    <location>
        <begin position="12"/>
        <end position="29"/>
    </location>
</feature>
<protein>
    <submittedName>
        <fullName evidence="11">Cytochrome p450 monooxygenase</fullName>
    </submittedName>
</protein>
<keyword evidence="6 8" id="KW-0408">Iron</keyword>
<dbReference type="GO" id="GO:0004497">
    <property type="term" value="F:monooxygenase activity"/>
    <property type="evidence" value="ECO:0007669"/>
    <property type="project" value="UniProtKB-KW"/>
</dbReference>
<sequence length="500" mass="56144">MLDFSERPVVTIPVALVLASGLVLLRILIRAARSPLKYVPGPWYAHFTHYVLKYHVVLGRRIFYVDDLHRRYGEIVRLSPDEISVTSVDGHKQIYATSSPCTKHEWYLRFGGHPYLGLFTMSNRKEHAERRRMFARAFSKSQLRSQWEEVIKAITIKAVDRIAQDLRQTGKADVFKRWTFMTSDVSGELIFGESWDMLGRGEKNEFIRALDIYLQMSALTAELPLIKTVGRLIPHPWCRTAFRGWDYVIDYASRAVDNTKKRTKMGERSIFGTVLANAEKGETLTEFDIKNEAGNFTVAGTGTTAICYAQLRLVPSYMVYAVLSQPELQAEIEAEVAALPEDFCDADVEGLKWLNATISETNRLFAAAPGGFPRTAPSEGLTIGGFSIPGSTTVSTQGYTMHRKEELLPDALEFKPQRWSLESGMTAEARAVLSPFGSGSRVCIGIHVAYIEMRLAAARFFRECRGVALAPETTPDSMAFVNYFGIFPRSERCNIVMGSD</sequence>
<dbReference type="InterPro" id="IPR050121">
    <property type="entry name" value="Cytochrome_P450_monoxygenase"/>
</dbReference>
<dbReference type="GO" id="GO:0005506">
    <property type="term" value="F:iron ion binding"/>
    <property type="evidence" value="ECO:0007669"/>
    <property type="project" value="InterPro"/>
</dbReference>
<keyword evidence="10" id="KW-1133">Transmembrane helix</keyword>
<comment type="caution">
    <text evidence="11">The sequence shown here is derived from an EMBL/GenBank/DDBJ whole genome shotgun (WGS) entry which is preliminary data.</text>
</comment>
<dbReference type="GO" id="GO:0016705">
    <property type="term" value="F:oxidoreductase activity, acting on paired donors, with incorporation or reduction of molecular oxygen"/>
    <property type="evidence" value="ECO:0007669"/>
    <property type="project" value="InterPro"/>
</dbReference>
<keyword evidence="12" id="KW-1185">Reference proteome</keyword>
<dbReference type="PRINTS" id="PR00385">
    <property type="entry name" value="P450"/>
</dbReference>
<dbReference type="SUPFAM" id="SSF48264">
    <property type="entry name" value="Cytochrome P450"/>
    <property type="match status" value="1"/>
</dbReference>